<dbReference type="GO" id="GO:0006826">
    <property type="term" value="P:iron ion transport"/>
    <property type="evidence" value="ECO:0007669"/>
    <property type="project" value="UniProtKB-KW"/>
</dbReference>
<dbReference type="PANTHER" id="PTHR42771">
    <property type="entry name" value="IRON(3+)-HYDROXAMATE IMPORT ATP-BINDING PROTEIN FHUC"/>
    <property type="match status" value="1"/>
</dbReference>
<keyword evidence="10" id="KW-0472">Membrane</keyword>
<evidence type="ECO:0000256" key="8">
    <source>
        <dbReference type="ARBA" id="ARBA00023004"/>
    </source>
</evidence>
<geneLocation type="plasmid" evidence="12 13">
    <name>unnamed1</name>
</geneLocation>
<keyword evidence="8" id="KW-0408">Iron</keyword>
<feature type="domain" description="ABC transporter" evidence="11">
    <location>
        <begin position="12"/>
        <end position="248"/>
    </location>
</feature>
<comment type="similarity">
    <text evidence="2">Belongs to the ABC transporter superfamily.</text>
</comment>
<dbReference type="GO" id="GO:0005886">
    <property type="term" value="C:plasma membrane"/>
    <property type="evidence" value="ECO:0007669"/>
    <property type="project" value="UniProtKB-SubCell"/>
</dbReference>
<evidence type="ECO:0000259" key="11">
    <source>
        <dbReference type="PROSITE" id="PS50893"/>
    </source>
</evidence>
<dbReference type="InterPro" id="IPR003439">
    <property type="entry name" value="ABC_transporter-like_ATP-bd"/>
</dbReference>
<dbReference type="InterPro" id="IPR051535">
    <property type="entry name" value="Siderophore_ABC-ATPase"/>
</dbReference>
<evidence type="ECO:0000256" key="9">
    <source>
        <dbReference type="ARBA" id="ARBA00023065"/>
    </source>
</evidence>
<evidence type="ECO:0000256" key="1">
    <source>
        <dbReference type="ARBA" id="ARBA00004202"/>
    </source>
</evidence>
<dbReference type="InterPro" id="IPR017871">
    <property type="entry name" value="ABC_transporter-like_CS"/>
</dbReference>
<evidence type="ECO:0000256" key="7">
    <source>
        <dbReference type="ARBA" id="ARBA00022840"/>
    </source>
</evidence>
<dbReference type="SUPFAM" id="SSF52540">
    <property type="entry name" value="P-loop containing nucleoside triphosphate hydrolases"/>
    <property type="match status" value="1"/>
</dbReference>
<evidence type="ECO:0000256" key="4">
    <source>
        <dbReference type="ARBA" id="ARBA00022475"/>
    </source>
</evidence>
<dbReference type="Gene3D" id="3.40.50.300">
    <property type="entry name" value="P-loop containing nucleotide triphosphate hydrolases"/>
    <property type="match status" value="1"/>
</dbReference>
<dbReference type="PANTHER" id="PTHR42771:SF2">
    <property type="entry name" value="IRON(3+)-HYDROXAMATE IMPORT ATP-BINDING PROTEIN FHUC"/>
    <property type="match status" value="1"/>
</dbReference>
<keyword evidence="6" id="KW-0547">Nucleotide-binding</keyword>
<dbReference type="PROSITE" id="PS00211">
    <property type="entry name" value="ABC_TRANSPORTER_1"/>
    <property type="match status" value="1"/>
</dbReference>
<keyword evidence="7 12" id="KW-0067">ATP-binding</keyword>
<reference evidence="12 13" key="1">
    <citation type="submission" date="2023-08" db="EMBL/GenBank/DDBJ databases">
        <title>Pathogen: clinical or host-associated sample.</title>
        <authorList>
            <person name="Hergert J."/>
            <person name="Casey R."/>
            <person name="Wagner J."/>
            <person name="Young E.L."/>
            <person name="Oakeson K.F."/>
        </authorList>
    </citation>
    <scope>NUCLEOTIDE SEQUENCE [LARGE SCALE GENOMIC DNA]</scope>
    <source>
        <strain evidence="12 13">1760953</strain>
        <plasmid evidence="12 13">unnamed1</plasmid>
    </source>
</reference>
<evidence type="ECO:0000256" key="6">
    <source>
        <dbReference type="ARBA" id="ARBA00022741"/>
    </source>
</evidence>
<dbReference type="AlphaFoldDB" id="A0AA50HA19"/>
<keyword evidence="13" id="KW-1185">Reference proteome</keyword>
<evidence type="ECO:0000313" key="13">
    <source>
        <dbReference type="Proteomes" id="UP001234585"/>
    </source>
</evidence>
<dbReference type="SMART" id="SM00382">
    <property type="entry name" value="AAA"/>
    <property type="match status" value="1"/>
</dbReference>
<protein>
    <submittedName>
        <fullName evidence="12">ABC transporter ATP-binding protein</fullName>
    </submittedName>
</protein>
<dbReference type="CDD" id="cd03214">
    <property type="entry name" value="ABC_Iron-Siderophores_B12_Hemin"/>
    <property type="match status" value="1"/>
</dbReference>
<accession>A0AA50HA19</accession>
<evidence type="ECO:0000256" key="3">
    <source>
        <dbReference type="ARBA" id="ARBA00022448"/>
    </source>
</evidence>
<keyword evidence="3" id="KW-0813">Transport</keyword>
<comment type="subcellular location">
    <subcellularLocation>
        <location evidence="1">Cell membrane</location>
        <topology evidence="1">Peripheral membrane protein</topology>
    </subcellularLocation>
</comment>
<evidence type="ECO:0000256" key="2">
    <source>
        <dbReference type="ARBA" id="ARBA00005417"/>
    </source>
</evidence>
<proteinExistence type="inferred from homology"/>
<evidence type="ECO:0000256" key="10">
    <source>
        <dbReference type="ARBA" id="ARBA00023136"/>
    </source>
</evidence>
<sequence length="264" mass="29098">MPLNDNEAGSGLRLDKLSLGYGSRMIVEELDLKIPPQAFTVLLGRNGSGKSTVLRACAGLLKPKAGTVLLDGKPLARFTARESARRIAILPQGPVAPEGLTVSDLVRQGRYPHRSLFSRWSRADEEAVNEALELTGMADLREQPLENLSGGQRQRAWIAMSLAQQTEILLLDEPTTFLDLAHQAEVMSLITALVKSRRKTVVAVLHDVNQAARHADHIVMFKAGKLVQQGPPNIIMTREHVRRVFDIDPDIIHDPKTNAKFILS</sequence>
<evidence type="ECO:0000256" key="5">
    <source>
        <dbReference type="ARBA" id="ARBA00022496"/>
    </source>
</evidence>
<dbReference type="FunFam" id="3.40.50.300:FF:000134">
    <property type="entry name" value="Iron-enterobactin ABC transporter ATP-binding protein"/>
    <property type="match status" value="1"/>
</dbReference>
<dbReference type="InterPro" id="IPR027417">
    <property type="entry name" value="P-loop_NTPase"/>
</dbReference>
<name>A0AA50HA19_9HYPH</name>
<dbReference type="Proteomes" id="UP001234585">
    <property type="component" value="Plasmid unnamed1"/>
</dbReference>
<dbReference type="EMBL" id="CP132303">
    <property type="protein sequence ID" value="WLR99619.1"/>
    <property type="molecule type" value="Genomic_DNA"/>
</dbReference>
<dbReference type="PROSITE" id="PS50893">
    <property type="entry name" value="ABC_TRANSPORTER_2"/>
    <property type="match status" value="1"/>
</dbReference>
<gene>
    <name evidence="12" type="ORF">Q9313_22890</name>
</gene>
<keyword evidence="4" id="KW-1003">Cell membrane</keyword>
<keyword evidence="9" id="KW-0406">Ion transport</keyword>
<dbReference type="GO" id="GO:0005524">
    <property type="term" value="F:ATP binding"/>
    <property type="evidence" value="ECO:0007669"/>
    <property type="project" value="UniProtKB-KW"/>
</dbReference>
<keyword evidence="5" id="KW-0410">Iron transport</keyword>
<dbReference type="RefSeq" id="WP_134652468.1">
    <property type="nucleotide sequence ID" value="NZ_CP132303.1"/>
</dbReference>
<keyword evidence="12" id="KW-0614">Plasmid</keyword>
<dbReference type="GO" id="GO:0016887">
    <property type="term" value="F:ATP hydrolysis activity"/>
    <property type="evidence" value="ECO:0007669"/>
    <property type="project" value="InterPro"/>
</dbReference>
<dbReference type="InterPro" id="IPR003593">
    <property type="entry name" value="AAA+_ATPase"/>
</dbReference>
<evidence type="ECO:0000313" key="12">
    <source>
        <dbReference type="EMBL" id="WLR99619.1"/>
    </source>
</evidence>
<dbReference type="Pfam" id="PF00005">
    <property type="entry name" value="ABC_tran"/>
    <property type="match status" value="1"/>
</dbReference>
<organism evidence="12 13">
    <name type="scientific">Shinella sumterensis</name>
    <dbReference type="NCBI Taxonomy" id="1967501"/>
    <lineage>
        <taxon>Bacteria</taxon>
        <taxon>Pseudomonadati</taxon>
        <taxon>Pseudomonadota</taxon>
        <taxon>Alphaproteobacteria</taxon>
        <taxon>Hyphomicrobiales</taxon>
        <taxon>Rhizobiaceae</taxon>
        <taxon>Shinella</taxon>
    </lineage>
</organism>